<dbReference type="EMBL" id="AP025730">
    <property type="protein sequence ID" value="BDI05337.1"/>
    <property type="molecule type" value="Genomic_DNA"/>
</dbReference>
<proteinExistence type="predicted"/>
<keyword evidence="3" id="KW-1185">Reference proteome</keyword>
<protein>
    <submittedName>
        <fullName evidence="2">Uncharacterized protein</fullName>
    </submittedName>
</protein>
<feature type="signal peptide" evidence="1">
    <location>
        <begin position="1"/>
        <end position="16"/>
    </location>
</feature>
<organism evidence="2 3">
    <name type="scientific">Sphaerotilus microaerophilus</name>
    <dbReference type="NCBI Taxonomy" id="2914710"/>
    <lineage>
        <taxon>Bacteria</taxon>
        <taxon>Pseudomonadati</taxon>
        <taxon>Pseudomonadota</taxon>
        <taxon>Betaproteobacteria</taxon>
        <taxon>Burkholderiales</taxon>
        <taxon>Sphaerotilaceae</taxon>
        <taxon>Sphaerotilus</taxon>
    </lineage>
</organism>
<evidence type="ECO:0000313" key="3">
    <source>
        <dbReference type="Proteomes" id="UP001057498"/>
    </source>
</evidence>
<dbReference type="Proteomes" id="UP001057498">
    <property type="component" value="Chromosome"/>
</dbReference>
<sequence length="142" mass="14330">MLLLWWFGVGVGIANACLTAGPAVPGPTAGSPVVALLDAHHSVGSHDPAGAEGIAVPSHHVDGAVHPDSPAKTNCQDFCENATLSLAPLKSVLDDVQSHVAIAAATVTVLPASAMLPATLWVPCRDGGQAPPIPIAFLRLAL</sequence>
<reference evidence="2" key="1">
    <citation type="submission" date="2022-04" db="EMBL/GenBank/DDBJ databases">
        <title>Whole genome sequence of Sphaerotilus sp. FB-5.</title>
        <authorList>
            <person name="Takeda M."/>
            <person name="Narihara S."/>
            <person name="Akimoto M."/>
            <person name="Akimoto R."/>
            <person name="Nishiyashiki S."/>
            <person name="Murakami T."/>
        </authorList>
    </citation>
    <scope>NUCLEOTIDE SEQUENCE</scope>
    <source>
        <strain evidence="2">FB-5</strain>
    </source>
</reference>
<feature type="chain" id="PRO_5046845049" evidence="1">
    <location>
        <begin position="17"/>
        <end position="142"/>
    </location>
</feature>
<accession>A0ABN6PP06</accession>
<gene>
    <name evidence="2" type="ORF">CATMQ487_23070</name>
</gene>
<name>A0ABN6PP06_9BURK</name>
<evidence type="ECO:0000313" key="2">
    <source>
        <dbReference type="EMBL" id="BDI05337.1"/>
    </source>
</evidence>
<evidence type="ECO:0000256" key="1">
    <source>
        <dbReference type="SAM" id="SignalP"/>
    </source>
</evidence>
<keyword evidence="1" id="KW-0732">Signal</keyword>